<sequence length="62" mass="7033">MLKVCRDVPPGTEVLVWYGDSYLQFMGIPVTMTSTEDEVKDKDADINNGKTGGIYLYFCMYL</sequence>
<dbReference type="AlphaFoldDB" id="A0A9D4N8J7"/>
<accession>A0A9D4N8J7</accession>
<keyword evidence="2" id="KW-1185">Reference proteome</keyword>
<reference evidence="1" key="1">
    <citation type="journal article" date="2019" name="bioRxiv">
        <title>The Genome of the Zebra Mussel, Dreissena polymorpha: A Resource for Invasive Species Research.</title>
        <authorList>
            <person name="McCartney M.A."/>
            <person name="Auch B."/>
            <person name="Kono T."/>
            <person name="Mallez S."/>
            <person name="Zhang Y."/>
            <person name="Obille A."/>
            <person name="Becker A."/>
            <person name="Abrahante J.E."/>
            <person name="Garbe J."/>
            <person name="Badalamenti J.P."/>
            <person name="Herman A."/>
            <person name="Mangelson H."/>
            <person name="Liachko I."/>
            <person name="Sullivan S."/>
            <person name="Sone E.D."/>
            <person name="Koren S."/>
            <person name="Silverstein K.A.T."/>
            <person name="Beckman K.B."/>
            <person name="Gohl D.M."/>
        </authorList>
    </citation>
    <scope>NUCLEOTIDE SEQUENCE</scope>
    <source>
        <strain evidence="1">Duluth1</strain>
        <tissue evidence="1">Whole animal</tissue>
    </source>
</reference>
<dbReference type="Gene3D" id="2.170.270.10">
    <property type="entry name" value="SET domain"/>
    <property type="match status" value="1"/>
</dbReference>
<proteinExistence type="predicted"/>
<name>A0A9D4N8J7_DREPO</name>
<protein>
    <submittedName>
        <fullName evidence="1">Uncharacterized protein</fullName>
    </submittedName>
</protein>
<evidence type="ECO:0000313" key="1">
    <source>
        <dbReference type="EMBL" id="KAH3891738.1"/>
    </source>
</evidence>
<dbReference type="Proteomes" id="UP000828390">
    <property type="component" value="Unassembled WGS sequence"/>
</dbReference>
<organism evidence="1 2">
    <name type="scientific">Dreissena polymorpha</name>
    <name type="common">Zebra mussel</name>
    <name type="synonym">Mytilus polymorpha</name>
    <dbReference type="NCBI Taxonomy" id="45954"/>
    <lineage>
        <taxon>Eukaryota</taxon>
        <taxon>Metazoa</taxon>
        <taxon>Spiralia</taxon>
        <taxon>Lophotrochozoa</taxon>
        <taxon>Mollusca</taxon>
        <taxon>Bivalvia</taxon>
        <taxon>Autobranchia</taxon>
        <taxon>Heteroconchia</taxon>
        <taxon>Euheterodonta</taxon>
        <taxon>Imparidentia</taxon>
        <taxon>Neoheterodontei</taxon>
        <taxon>Myida</taxon>
        <taxon>Dreissenoidea</taxon>
        <taxon>Dreissenidae</taxon>
        <taxon>Dreissena</taxon>
    </lineage>
</organism>
<dbReference type="InterPro" id="IPR046341">
    <property type="entry name" value="SET_dom_sf"/>
</dbReference>
<comment type="caution">
    <text evidence="1">The sequence shown here is derived from an EMBL/GenBank/DDBJ whole genome shotgun (WGS) entry which is preliminary data.</text>
</comment>
<reference evidence="1" key="2">
    <citation type="submission" date="2020-11" db="EMBL/GenBank/DDBJ databases">
        <authorList>
            <person name="McCartney M.A."/>
            <person name="Auch B."/>
            <person name="Kono T."/>
            <person name="Mallez S."/>
            <person name="Becker A."/>
            <person name="Gohl D.M."/>
            <person name="Silverstein K.A.T."/>
            <person name="Koren S."/>
            <person name="Bechman K.B."/>
            <person name="Herman A."/>
            <person name="Abrahante J.E."/>
            <person name="Garbe J."/>
        </authorList>
    </citation>
    <scope>NUCLEOTIDE SEQUENCE</scope>
    <source>
        <strain evidence="1">Duluth1</strain>
        <tissue evidence="1">Whole animal</tissue>
    </source>
</reference>
<evidence type="ECO:0000313" key="2">
    <source>
        <dbReference type="Proteomes" id="UP000828390"/>
    </source>
</evidence>
<gene>
    <name evidence="1" type="ORF">DPMN_015845</name>
</gene>
<dbReference type="EMBL" id="JAIWYP010000001">
    <property type="protein sequence ID" value="KAH3891738.1"/>
    <property type="molecule type" value="Genomic_DNA"/>
</dbReference>